<dbReference type="Proteomes" id="UP000681720">
    <property type="component" value="Unassembled WGS sequence"/>
</dbReference>
<evidence type="ECO:0000313" key="1">
    <source>
        <dbReference type="EMBL" id="CAF5178181.1"/>
    </source>
</evidence>
<proteinExistence type="predicted"/>
<protein>
    <submittedName>
        <fullName evidence="1">Uncharacterized protein</fullName>
    </submittedName>
</protein>
<dbReference type="EMBL" id="CAJOBJ010327919">
    <property type="protein sequence ID" value="CAF5178181.1"/>
    <property type="molecule type" value="Genomic_DNA"/>
</dbReference>
<comment type="caution">
    <text evidence="1">The sequence shown here is derived from an EMBL/GenBank/DDBJ whole genome shotgun (WGS) entry which is preliminary data.</text>
</comment>
<name>A0A8S3H602_9BILA</name>
<sequence>MIKVLDDIVDNIILGHFNINSLEINRDNINQTLSCLEILSNDYLYNKKDLFRKLLKDMDNYIVDDILRKKYLIILFKYCCLFCSLDENEKETLLRFHLQNSDEIDIALKCLKSIIDKTWNIRLCSNVPESIANDQEIVIVKIDTTFSIYYRMNGQTEHCSIDNEQYVRSLSLVDFKQQTIPRDIYEKISTIVFEIIRLKSDINIQMNYSNRNRIFCT</sequence>
<accession>A0A8S3H602</accession>
<organism evidence="1 2">
    <name type="scientific">Rotaria magnacalcarata</name>
    <dbReference type="NCBI Taxonomy" id="392030"/>
    <lineage>
        <taxon>Eukaryota</taxon>
        <taxon>Metazoa</taxon>
        <taxon>Spiralia</taxon>
        <taxon>Gnathifera</taxon>
        <taxon>Rotifera</taxon>
        <taxon>Eurotatoria</taxon>
        <taxon>Bdelloidea</taxon>
        <taxon>Philodinida</taxon>
        <taxon>Philodinidae</taxon>
        <taxon>Rotaria</taxon>
    </lineage>
</organism>
<reference evidence="1" key="1">
    <citation type="submission" date="2021-02" db="EMBL/GenBank/DDBJ databases">
        <authorList>
            <person name="Nowell W R."/>
        </authorList>
    </citation>
    <scope>NUCLEOTIDE SEQUENCE</scope>
</reference>
<dbReference type="AlphaFoldDB" id="A0A8S3H602"/>
<gene>
    <name evidence="1" type="ORF">GIL414_LOCUS68397</name>
</gene>
<evidence type="ECO:0000313" key="2">
    <source>
        <dbReference type="Proteomes" id="UP000681720"/>
    </source>
</evidence>